<dbReference type="GO" id="GO:0008270">
    <property type="term" value="F:zinc ion binding"/>
    <property type="evidence" value="ECO:0007669"/>
    <property type="project" value="InterPro"/>
</dbReference>
<evidence type="ECO:0000259" key="1">
    <source>
        <dbReference type="Pfam" id="PF17432"/>
    </source>
</evidence>
<keyword evidence="3" id="KW-1185">Reference proteome</keyword>
<protein>
    <recommendedName>
        <fullName evidence="1">Peptidase M1 alanyl aminopeptidase C-terminal domain-containing protein</fullName>
    </recommendedName>
</protein>
<dbReference type="VEuPathDB" id="FungiDB:KRP23_7019"/>
<dbReference type="Proteomes" id="UP000005238">
    <property type="component" value="Unassembled WGS sequence"/>
</dbReference>
<sequence>MLTKYISIVRSLDSSDVGKQILTLLANPSFNPTQSSHGRTLSRCLSKIHYFSLASDEGLDVMVETFVKIGKVNQMPACPLLQFFDHMDRFNDATKAKMFVTLERMQDSIDKKKEESLYNQLNIILEKKSSVLTAQRAYG</sequence>
<dbReference type="InterPro" id="IPR012779">
    <property type="entry name" value="Peptidase_M1_pepN"/>
</dbReference>
<proteinExistence type="predicted"/>
<dbReference type="EMBL" id="DS566002">
    <property type="status" value="NOT_ANNOTATED_CDS"/>
    <property type="molecule type" value="Genomic_DNA"/>
</dbReference>
<dbReference type="eggNOG" id="KOG1046">
    <property type="taxonomic scope" value="Eukaryota"/>
</dbReference>
<dbReference type="HOGENOM" id="CLU_1849070_0_0_1"/>
<dbReference type="InterPro" id="IPR037144">
    <property type="entry name" value="Peptidase_M1_pepN_C_sf"/>
</dbReference>
<organism evidence="2 3">
    <name type="scientific">Phytophthora ramorum</name>
    <name type="common">Sudden oak death agent</name>
    <dbReference type="NCBI Taxonomy" id="164328"/>
    <lineage>
        <taxon>Eukaryota</taxon>
        <taxon>Sar</taxon>
        <taxon>Stramenopiles</taxon>
        <taxon>Oomycota</taxon>
        <taxon>Peronosporomycetes</taxon>
        <taxon>Peronosporales</taxon>
        <taxon>Peronosporaceae</taxon>
        <taxon>Phytophthora</taxon>
    </lineage>
</organism>
<dbReference type="EnsemblProtists" id="Phyra73998">
    <property type="protein sequence ID" value="Phyra73998"/>
    <property type="gene ID" value="Phyra73998"/>
</dbReference>
<feature type="domain" description="Peptidase M1 alanyl aminopeptidase C-terminal" evidence="1">
    <location>
        <begin position="2"/>
        <end position="107"/>
    </location>
</feature>
<dbReference type="AlphaFoldDB" id="H3GEC6"/>
<reference evidence="2" key="2">
    <citation type="submission" date="2015-06" db="UniProtKB">
        <authorList>
            <consortium name="EnsemblProtists"/>
        </authorList>
    </citation>
    <scope>IDENTIFICATION</scope>
    <source>
        <strain evidence="2">Pr102</strain>
    </source>
</reference>
<dbReference type="STRING" id="164328.H3GEC6"/>
<dbReference type="PANTHER" id="PTHR46322:SF1">
    <property type="entry name" value="PUROMYCIN-SENSITIVE AMINOPEPTIDASE"/>
    <property type="match status" value="1"/>
</dbReference>
<dbReference type="PANTHER" id="PTHR46322">
    <property type="entry name" value="PUROMYCIN-SENSITIVE AMINOPEPTIDASE"/>
    <property type="match status" value="1"/>
</dbReference>
<evidence type="ECO:0000313" key="3">
    <source>
        <dbReference type="Proteomes" id="UP000005238"/>
    </source>
</evidence>
<dbReference type="InterPro" id="IPR024601">
    <property type="entry name" value="Peptidase_M1_pepN_C"/>
</dbReference>
<dbReference type="Gene3D" id="1.25.50.10">
    <property type="entry name" value="Peptidase M1, alanyl aminopeptidase, C-terminal domain"/>
    <property type="match status" value="1"/>
</dbReference>
<reference evidence="3" key="1">
    <citation type="journal article" date="2006" name="Science">
        <title>Phytophthora genome sequences uncover evolutionary origins and mechanisms of pathogenesis.</title>
        <authorList>
            <person name="Tyler B.M."/>
            <person name="Tripathy S."/>
            <person name="Zhang X."/>
            <person name="Dehal P."/>
            <person name="Jiang R.H."/>
            <person name="Aerts A."/>
            <person name="Arredondo F.D."/>
            <person name="Baxter L."/>
            <person name="Bensasson D."/>
            <person name="Beynon J.L."/>
            <person name="Chapman J."/>
            <person name="Damasceno C.M."/>
            <person name="Dorrance A.E."/>
            <person name="Dou D."/>
            <person name="Dickerman A.W."/>
            <person name="Dubchak I.L."/>
            <person name="Garbelotto M."/>
            <person name="Gijzen M."/>
            <person name="Gordon S.G."/>
            <person name="Govers F."/>
            <person name="Grunwald N.J."/>
            <person name="Huang W."/>
            <person name="Ivors K.L."/>
            <person name="Jones R.W."/>
            <person name="Kamoun S."/>
            <person name="Krampis K."/>
            <person name="Lamour K.H."/>
            <person name="Lee M.K."/>
            <person name="McDonald W.H."/>
            <person name="Medina M."/>
            <person name="Meijer H.J."/>
            <person name="Nordberg E.K."/>
            <person name="Maclean D.J."/>
            <person name="Ospina-Giraldo M.D."/>
            <person name="Morris P.F."/>
            <person name="Phuntumart V."/>
            <person name="Putnam N.H."/>
            <person name="Rash S."/>
            <person name="Rose J.K."/>
            <person name="Sakihama Y."/>
            <person name="Salamov A.A."/>
            <person name="Savidor A."/>
            <person name="Scheuring C.F."/>
            <person name="Smith B.M."/>
            <person name="Sobral B.W."/>
            <person name="Terry A."/>
            <person name="Torto-Alalibo T.A."/>
            <person name="Win J."/>
            <person name="Xu Z."/>
            <person name="Zhang H."/>
            <person name="Grigoriev I.V."/>
            <person name="Rokhsar D.S."/>
            <person name="Boore J.L."/>
        </authorList>
    </citation>
    <scope>NUCLEOTIDE SEQUENCE [LARGE SCALE GENOMIC DNA]</scope>
    <source>
        <strain evidence="3">Pr102</strain>
    </source>
</reference>
<name>H3GEC6_PHYRM</name>
<accession>H3GEC6</accession>
<dbReference type="VEuPathDB" id="FungiDB:KRP22_12116"/>
<dbReference type="Pfam" id="PF17432">
    <property type="entry name" value="DUF3458_C"/>
    <property type="match status" value="1"/>
</dbReference>
<dbReference type="InParanoid" id="H3GEC6"/>
<evidence type="ECO:0000313" key="2">
    <source>
        <dbReference type="EnsemblProtists" id="Phyra73998"/>
    </source>
</evidence>